<evidence type="ECO:0000256" key="1">
    <source>
        <dbReference type="SAM" id="SignalP"/>
    </source>
</evidence>
<feature type="signal peptide" evidence="1">
    <location>
        <begin position="1"/>
        <end position="16"/>
    </location>
</feature>
<accession>A0AA35WB62</accession>
<dbReference type="Proteomes" id="UP001174909">
    <property type="component" value="Unassembled WGS sequence"/>
</dbReference>
<reference evidence="2" key="1">
    <citation type="submission" date="2023-03" db="EMBL/GenBank/DDBJ databases">
        <authorList>
            <person name="Steffen K."/>
            <person name="Cardenas P."/>
        </authorList>
    </citation>
    <scope>NUCLEOTIDE SEQUENCE</scope>
</reference>
<dbReference type="Pfam" id="PF10142">
    <property type="entry name" value="PhoPQ_related"/>
    <property type="match status" value="1"/>
</dbReference>
<dbReference type="PANTHER" id="PTHR31497">
    <property type="entry name" value="AUTOCRINE PROLIFERATION REPRESSOR PROTEIN A"/>
    <property type="match status" value="1"/>
</dbReference>
<evidence type="ECO:0000313" key="3">
    <source>
        <dbReference type="Proteomes" id="UP001174909"/>
    </source>
</evidence>
<evidence type="ECO:0000313" key="2">
    <source>
        <dbReference type="EMBL" id="CAI8014094.1"/>
    </source>
</evidence>
<gene>
    <name evidence="2" type="ORF">GBAR_LOCUS8842</name>
</gene>
<proteinExistence type="predicted"/>
<organism evidence="2 3">
    <name type="scientific">Geodia barretti</name>
    <name type="common">Barrett's horny sponge</name>
    <dbReference type="NCBI Taxonomy" id="519541"/>
    <lineage>
        <taxon>Eukaryota</taxon>
        <taxon>Metazoa</taxon>
        <taxon>Porifera</taxon>
        <taxon>Demospongiae</taxon>
        <taxon>Heteroscleromorpha</taxon>
        <taxon>Tetractinellida</taxon>
        <taxon>Astrophorina</taxon>
        <taxon>Geodiidae</taxon>
        <taxon>Geodia</taxon>
    </lineage>
</organism>
<keyword evidence="1" id="KW-0732">Signal</keyword>
<feature type="chain" id="PRO_5041297000" evidence="1">
    <location>
        <begin position="17"/>
        <end position="130"/>
    </location>
</feature>
<comment type="caution">
    <text evidence="2">The sequence shown here is derived from an EMBL/GenBank/DDBJ whole genome shotgun (WGS) entry which is preliminary data.</text>
</comment>
<dbReference type="PANTHER" id="PTHR31497:SF0">
    <property type="entry name" value="AUTOCRINE PROLIFERATION REPRESSOR PROTEIN A"/>
    <property type="match status" value="1"/>
</dbReference>
<keyword evidence="3" id="KW-1185">Reference proteome</keyword>
<sequence length="130" mass="14537">MKVLLLLSLLVAACAATPLDDYVNAPDPTYEYRDLGDPWDGDGYTSYFINLTSQLWLSPGEVSRAIWWHYLVINIPDEIEFGDTGFLYITGGSNTNGRPDITSEDCLLTTLMAVGTNTKIQLRRVDLKML</sequence>
<name>A0AA35WB62_GEOBA</name>
<dbReference type="EMBL" id="CASHTH010001327">
    <property type="protein sequence ID" value="CAI8014094.1"/>
    <property type="molecule type" value="Genomic_DNA"/>
</dbReference>
<dbReference type="InterPro" id="IPR009199">
    <property type="entry name" value="PhoPQ-act_pathogen-rel_PqaA"/>
</dbReference>
<protein>
    <submittedName>
        <fullName evidence="2">Autocrine proliferation repressor protein A</fullName>
    </submittedName>
</protein>
<dbReference type="AlphaFoldDB" id="A0AA35WB62"/>